<keyword evidence="3" id="KW-1185">Reference proteome</keyword>
<dbReference type="PANTHER" id="PTHR38477">
    <property type="entry name" value="HYPOTHETICAL EXPORTED PROTEIN"/>
    <property type="match status" value="1"/>
</dbReference>
<dbReference type="AlphaFoldDB" id="A0A931E2C6"/>
<accession>A0A931E2C6</accession>
<name>A0A931E2C6_9BACT</name>
<dbReference type="Proteomes" id="UP000628448">
    <property type="component" value="Unassembled WGS sequence"/>
</dbReference>
<organism evidence="2 3">
    <name type="scientific">Panacibacter microcysteis</name>
    <dbReference type="NCBI Taxonomy" id="2793269"/>
    <lineage>
        <taxon>Bacteria</taxon>
        <taxon>Pseudomonadati</taxon>
        <taxon>Bacteroidota</taxon>
        <taxon>Chitinophagia</taxon>
        <taxon>Chitinophagales</taxon>
        <taxon>Chitinophagaceae</taxon>
        <taxon>Panacibacter</taxon>
    </lineage>
</organism>
<dbReference type="RefSeq" id="WP_196990302.1">
    <property type="nucleotide sequence ID" value="NZ_JADWYR010000001.1"/>
</dbReference>
<evidence type="ECO:0000313" key="3">
    <source>
        <dbReference type="Proteomes" id="UP000628448"/>
    </source>
</evidence>
<protein>
    <submittedName>
        <fullName evidence="2">Murein L,D-transpeptidase catalytic domain family protein</fullName>
    </submittedName>
</protein>
<proteinExistence type="predicted"/>
<evidence type="ECO:0000313" key="2">
    <source>
        <dbReference type="EMBL" id="MBG9376290.1"/>
    </source>
</evidence>
<dbReference type="InterPro" id="IPR032676">
    <property type="entry name" value="YkuD_2"/>
</dbReference>
<dbReference type="Pfam" id="PF13645">
    <property type="entry name" value="YkuD_2"/>
    <property type="match status" value="1"/>
</dbReference>
<gene>
    <name evidence="2" type="ORF">I5907_08585</name>
</gene>
<dbReference type="InterPro" id="IPR005490">
    <property type="entry name" value="LD_TPept_cat_dom"/>
</dbReference>
<keyword evidence="1" id="KW-0732">Signal</keyword>
<evidence type="ECO:0000256" key="1">
    <source>
        <dbReference type="SAM" id="SignalP"/>
    </source>
</evidence>
<feature type="chain" id="PRO_5037483679" evidence="1">
    <location>
        <begin position="20"/>
        <end position="277"/>
    </location>
</feature>
<dbReference type="PANTHER" id="PTHR38477:SF1">
    <property type="entry name" value="MUREIN L,D-TRANSPEPTIDASE CATALYTIC DOMAIN FAMILY PROTEIN"/>
    <property type="match status" value="1"/>
</dbReference>
<dbReference type="GO" id="GO:0016740">
    <property type="term" value="F:transferase activity"/>
    <property type="evidence" value="ECO:0007669"/>
    <property type="project" value="InterPro"/>
</dbReference>
<dbReference type="CDD" id="cd16913">
    <property type="entry name" value="YkuD_like"/>
    <property type="match status" value="1"/>
</dbReference>
<dbReference type="EMBL" id="JADWYR010000001">
    <property type="protein sequence ID" value="MBG9376290.1"/>
    <property type="molecule type" value="Genomic_DNA"/>
</dbReference>
<reference evidence="2" key="1">
    <citation type="submission" date="2020-11" db="EMBL/GenBank/DDBJ databases">
        <title>Bacterial whole genome sequence for Panacibacter sp. DH6.</title>
        <authorList>
            <person name="Le V."/>
            <person name="Ko S."/>
            <person name="Ahn C.-Y."/>
            <person name="Oh H.-M."/>
        </authorList>
    </citation>
    <scope>NUCLEOTIDE SEQUENCE</scope>
    <source>
        <strain evidence="2">DH6</strain>
    </source>
</reference>
<comment type="caution">
    <text evidence="2">The sequence shown here is derived from an EMBL/GenBank/DDBJ whole genome shotgun (WGS) entry which is preliminary data.</text>
</comment>
<feature type="signal peptide" evidence="1">
    <location>
        <begin position="1"/>
        <end position="19"/>
    </location>
</feature>
<sequence length="277" mass="30269">MKKLIFLCMICFSVFTSMAPVSVADNNGDKKFGSLLPSIADEGAGVAPWIDSMYNVLNLDSLGLNKTAFFYACKGYQFLLNNGKLKHPELLTICDYTQSSAHKRLYVLDMEQGVVKYNTYVSHGKNSGSEYATSFSNKTDSHKSSLGFMITGDTYIGKAGYSMYFDGMETGVNSNVRPRAIVMHGSNYVTGDRADNGTMMGRSYGCPAVPYKEHRKIIDAIKGGSCFFAFADDKWYASTSKILGAKFTWPVIANASPVVLPAFSSATAQDVPFVSNM</sequence>